<dbReference type="GO" id="GO:0009254">
    <property type="term" value="P:peptidoglycan turnover"/>
    <property type="evidence" value="ECO:0007669"/>
    <property type="project" value="TreeGrafter"/>
</dbReference>
<protein>
    <recommendedName>
        <fullName evidence="3">N-acetylmuramoyl-L-alanine amidase</fullName>
        <ecNumber evidence="3">3.5.1.28</ecNumber>
    </recommendedName>
    <alternativeName>
        <fullName evidence="7">Autolysin</fullName>
    </alternativeName>
    <alternativeName>
        <fullName evidence="6">Cell wall hydrolase</fullName>
    </alternativeName>
</protein>
<dbReference type="Gene3D" id="3.40.80.10">
    <property type="entry name" value="Peptidoglycan recognition protein-like"/>
    <property type="match status" value="1"/>
</dbReference>
<gene>
    <name evidence="9" type="ORF">CHCC16736_1225</name>
</gene>
<dbReference type="SMART" id="SM00644">
    <property type="entry name" value="Ami_2"/>
    <property type="match status" value="1"/>
</dbReference>
<comment type="catalytic activity">
    <reaction evidence="1">
        <text>Hydrolyzes the link between N-acetylmuramoyl residues and L-amino acid residues in certain cell-wall glycopeptides.</text>
        <dbReference type="EC" id="3.5.1.28"/>
    </reaction>
</comment>
<evidence type="ECO:0000313" key="10">
    <source>
        <dbReference type="Proteomes" id="UP000435910"/>
    </source>
</evidence>
<evidence type="ECO:0000256" key="2">
    <source>
        <dbReference type="ARBA" id="ARBA00007553"/>
    </source>
</evidence>
<evidence type="ECO:0000256" key="1">
    <source>
        <dbReference type="ARBA" id="ARBA00001561"/>
    </source>
</evidence>
<dbReference type="Gene3D" id="1.10.101.10">
    <property type="entry name" value="PGBD-like superfamily/PGBD"/>
    <property type="match status" value="2"/>
</dbReference>
<dbReference type="CDD" id="cd06583">
    <property type="entry name" value="PGRP"/>
    <property type="match status" value="1"/>
</dbReference>
<dbReference type="EC" id="3.5.1.28" evidence="3"/>
<keyword evidence="5" id="KW-0961">Cell wall biogenesis/degradation</keyword>
<proteinExistence type="inferred from homology"/>
<dbReference type="AlphaFoldDB" id="A0A8B5Y7Z7"/>
<dbReference type="GO" id="GO:0071555">
    <property type="term" value="P:cell wall organization"/>
    <property type="evidence" value="ECO:0007669"/>
    <property type="project" value="UniProtKB-KW"/>
</dbReference>
<comment type="caution">
    <text evidence="9">The sequence shown here is derived from an EMBL/GenBank/DDBJ whole genome shotgun (WGS) entry which is preliminary data.</text>
</comment>
<dbReference type="PANTHER" id="PTHR30417">
    <property type="entry name" value="N-ACETYLMURAMOYL-L-ALANINE AMIDASE AMID"/>
    <property type="match status" value="1"/>
</dbReference>
<dbReference type="GO" id="GO:0009253">
    <property type="term" value="P:peptidoglycan catabolic process"/>
    <property type="evidence" value="ECO:0007669"/>
    <property type="project" value="InterPro"/>
</dbReference>
<dbReference type="InterPro" id="IPR002502">
    <property type="entry name" value="Amidase_domain"/>
</dbReference>
<dbReference type="Proteomes" id="UP000435910">
    <property type="component" value="Unassembled WGS sequence"/>
</dbReference>
<organism evidence="9 10">
    <name type="scientific">Bacillus licheniformis</name>
    <dbReference type="NCBI Taxonomy" id="1402"/>
    <lineage>
        <taxon>Bacteria</taxon>
        <taxon>Bacillati</taxon>
        <taxon>Bacillota</taxon>
        <taxon>Bacilli</taxon>
        <taxon>Bacillales</taxon>
        <taxon>Bacillaceae</taxon>
        <taxon>Bacillus</taxon>
    </lineage>
</organism>
<reference evidence="9 10" key="1">
    <citation type="submission" date="2019-06" db="EMBL/GenBank/DDBJ databases">
        <title>Genome sequence analysis of &gt;100 Bacillus licheniformis strains suggests intrinsic resistance to this species.</title>
        <authorList>
            <person name="Wels M."/>
            <person name="Siezen R.J."/>
            <person name="Johansen E."/>
            <person name="Stuer-Lauridsen B."/>
            <person name="Bjerre K."/>
            <person name="Nielsen B.K.K."/>
        </authorList>
    </citation>
    <scope>NUCLEOTIDE SEQUENCE [LARGE SCALE GENOMIC DNA]</scope>
    <source>
        <strain evidence="9 10">BAC-16736</strain>
    </source>
</reference>
<evidence type="ECO:0000256" key="4">
    <source>
        <dbReference type="ARBA" id="ARBA00022801"/>
    </source>
</evidence>
<dbReference type="PANTHER" id="PTHR30417:SF1">
    <property type="entry name" value="N-ACETYLMURAMOYL-L-ALANINE AMIDASE AMID"/>
    <property type="match status" value="1"/>
</dbReference>
<dbReference type="InterPro" id="IPR036366">
    <property type="entry name" value="PGBDSf"/>
</dbReference>
<evidence type="ECO:0000256" key="6">
    <source>
        <dbReference type="ARBA" id="ARBA00030881"/>
    </source>
</evidence>
<dbReference type="SUPFAM" id="SSF55846">
    <property type="entry name" value="N-acetylmuramoyl-L-alanine amidase-like"/>
    <property type="match status" value="1"/>
</dbReference>
<dbReference type="SUPFAM" id="SSF47090">
    <property type="entry name" value="PGBD-like"/>
    <property type="match status" value="2"/>
</dbReference>
<dbReference type="InterPro" id="IPR036365">
    <property type="entry name" value="PGBD-like_sf"/>
</dbReference>
<sequence length="359" mass="38990">MVKVVKNFVKVNQYTRPGLKLAGVKGIVMHWTATPGASALNERNYFNGTCIADKRYASSHYFVDRKEAQLIIPENEVAYHAHDKNRCYVSFLKPNANTKAIGVEMCVEKNGQIHSETVQNAAELVADLCKRYGLSTDKIVRHYDVTNKSCPTPWVRDASQLATFRKKVDALLGNKTVSKTTSSTSQSSKSTGNILIKGSSGSQVKALQKRLIAAGFSLPKYGADGSYGNETVQAVKALQKKAGIAVDGIYGPATEKALAAIEAKKKKPSSSGKKSSYPLPSGIYKVKSPLMKGTAVRQIQEALASLYFYPEKGAKNNGIDGYYGPKTANAVKRFQLMHGLSADGIYGPKTKAKIEKLLK</sequence>
<accession>A0A8B5Y7Z7</accession>
<feature type="domain" description="N-acetylmuramoyl-L-alanine amidase" evidence="8">
    <location>
        <begin position="14"/>
        <end position="168"/>
    </location>
</feature>
<dbReference type="InterPro" id="IPR002477">
    <property type="entry name" value="Peptidoglycan-bd-like"/>
</dbReference>
<dbReference type="InterPro" id="IPR036505">
    <property type="entry name" value="Amidase/PGRP_sf"/>
</dbReference>
<dbReference type="Pfam" id="PF01471">
    <property type="entry name" value="PG_binding_1"/>
    <property type="match status" value="2"/>
</dbReference>
<name>A0A8B5Y7Z7_BACLI</name>
<dbReference type="EMBL" id="NILC01000028">
    <property type="protein sequence ID" value="TWL23517.1"/>
    <property type="molecule type" value="Genomic_DNA"/>
</dbReference>
<comment type="similarity">
    <text evidence="2">Belongs to the N-acetylmuramoyl-L-alanine amidase 2 family.</text>
</comment>
<evidence type="ECO:0000313" key="9">
    <source>
        <dbReference type="EMBL" id="TWL23517.1"/>
    </source>
</evidence>
<dbReference type="GO" id="GO:0008745">
    <property type="term" value="F:N-acetylmuramoyl-L-alanine amidase activity"/>
    <property type="evidence" value="ECO:0007669"/>
    <property type="project" value="UniProtKB-EC"/>
</dbReference>
<evidence type="ECO:0000256" key="7">
    <source>
        <dbReference type="ARBA" id="ARBA00032390"/>
    </source>
</evidence>
<evidence type="ECO:0000259" key="8">
    <source>
        <dbReference type="SMART" id="SM00644"/>
    </source>
</evidence>
<evidence type="ECO:0000256" key="5">
    <source>
        <dbReference type="ARBA" id="ARBA00023316"/>
    </source>
</evidence>
<dbReference type="Pfam" id="PF01510">
    <property type="entry name" value="Amidase_2"/>
    <property type="match status" value="1"/>
</dbReference>
<keyword evidence="4" id="KW-0378">Hydrolase</keyword>
<evidence type="ECO:0000256" key="3">
    <source>
        <dbReference type="ARBA" id="ARBA00011901"/>
    </source>
</evidence>
<dbReference type="InterPro" id="IPR051206">
    <property type="entry name" value="NAMLAA_amidase_2"/>
</dbReference>